<dbReference type="PROSITE" id="PS50164">
    <property type="entry name" value="GIY_YIG"/>
    <property type="match status" value="1"/>
</dbReference>
<dbReference type="Gene3D" id="3.40.1440.10">
    <property type="entry name" value="GIY-YIG endonuclease"/>
    <property type="match status" value="1"/>
</dbReference>
<evidence type="ECO:0000256" key="4">
    <source>
        <dbReference type="ARBA" id="ARBA00022881"/>
    </source>
</evidence>
<dbReference type="InterPro" id="IPR036876">
    <property type="entry name" value="UVR_dom_sf"/>
</dbReference>
<dbReference type="InterPro" id="IPR010994">
    <property type="entry name" value="RuvA_2-like"/>
</dbReference>
<evidence type="ECO:0000256" key="3">
    <source>
        <dbReference type="ARBA" id="ARBA00022769"/>
    </source>
</evidence>
<dbReference type="GO" id="GO:0003677">
    <property type="term" value="F:DNA binding"/>
    <property type="evidence" value="ECO:0007669"/>
    <property type="project" value="InterPro"/>
</dbReference>
<dbReference type="Gene3D" id="4.10.860.10">
    <property type="entry name" value="UVR domain"/>
    <property type="match status" value="1"/>
</dbReference>
<dbReference type="InterPro" id="IPR001162">
    <property type="entry name" value="UvrC_RNase_H_dom"/>
</dbReference>
<evidence type="ECO:0000256" key="1">
    <source>
        <dbReference type="ARBA" id="ARBA00022490"/>
    </source>
</evidence>
<keyword evidence="3" id="KW-0228">DNA excision</keyword>
<keyword evidence="4" id="KW-0267">Excision nuclease</keyword>
<accession>A0A523ZIC1</accession>
<keyword evidence="1" id="KW-0963">Cytoplasm</keyword>
<dbReference type="Pfam" id="PF08459">
    <property type="entry name" value="UvrC_RNaseH_dom"/>
    <property type="match status" value="1"/>
</dbReference>
<evidence type="ECO:0000256" key="6">
    <source>
        <dbReference type="SAM" id="Coils"/>
    </source>
</evidence>
<dbReference type="Gene3D" id="3.30.420.340">
    <property type="entry name" value="UvrC, RNAse H endonuclease domain"/>
    <property type="match status" value="1"/>
</dbReference>
<keyword evidence="5" id="KW-0234">DNA repair</keyword>
<feature type="domain" description="UVR" evidence="7">
    <location>
        <begin position="199"/>
        <end position="234"/>
    </location>
</feature>
<dbReference type="FunFam" id="3.40.1440.10:FF:000001">
    <property type="entry name" value="UvrABC system protein C"/>
    <property type="match status" value="1"/>
</dbReference>
<name>A0A523ZIC1_UNCAE</name>
<proteinExistence type="inferred from homology"/>
<reference evidence="10 11" key="1">
    <citation type="submission" date="2019-03" db="EMBL/GenBank/DDBJ databases">
        <title>Metabolic potential of uncultured bacteria and archaea associated with petroleum seepage in deep-sea sediments.</title>
        <authorList>
            <person name="Dong X."/>
            <person name="Hubert C."/>
        </authorList>
    </citation>
    <scope>NUCLEOTIDE SEQUENCE [LARGE SCALE GENOMIC DNA]</scope>
    <source>
        <strain evidence="10">E26_bin6</strain>
    </source>
</reference>
<dbReference type="InterPro" id="IPR004791">
    <property type="entry name" value="UvrC"/>
</dbReference>
<keyword evidence="2" id="KW-0227">DNA damage</keyword>
<evidence type="ECO:0000313" key="11">
    <source>
        <dbReference type="Proteomes" id="UP000316674"/>
    </source>
</evidence>
<dbReference type="EMBL" id="SOHY01000044">
    <property type="protein sequence ID" value="TEU03522.1"/>
    <property type="molecule type" value="Genomic_DNA"/>
</dbReference>
<dbReference type="PANTHER" id="PTHR30562">
    <property type="entry name" value="UVRC/OXIDOREDUCTASE"/>
    <property type="match status" value="1"/>
</dbReference>
<feature type="non-terminal residue" evidence="10">
    <location>
        <position position="1"/>
    </location>
</feature>
<dbReference type="SMART" id="SM00278">
    <property type="entry name" value="HhH1"/>
    <property type="match status" value="2"/>
</dbReference>
<dbReference type="InterPro" id="IPR038476">
    <property type="entry name" value="UvrC_RNase_H_dom_sf"/>
</dbReference>
<dbReference type="Pfam" id="PF22920">
    <property type="entry name" value="UvrC_RNaseH"/>
    <property type="match status" value="1"/>
</dbReference>
<dbReference type="PANTHER" id="PTHR30562:SF1">
    <property type="entry name" value="UVRABC SYSTEM PROTEIN C"/>
    <property type="match status" value="1"/>
</dbReference>
<dbReference type="SMART" id="SM00465">
    <property type="entry name" value="GIYc"/>
    <property type="match status" value="1"/>
</dbReference>
<dbReference type="GO" id="GO:0009381">
    <property type="term" value="F:excinuclease ABC activity"/>
    <property type="evidence" value="ECO:0007669"/>
    <property type="project" value="InterPro"/>
</dbReference>
<dbReference type="SUPFAM" id="SSF46600">
    <property type="entry name" value="C-terminal UvrC-binding domain of UvrB"/>
    <property type="match status" value="1"/>
</dbReference>
<dbReference type="NCBIfam" id="TIGR00194">
    <property type="entry name" value="uvrC"/>
    <property type="match status" value="1"/>
</dbReference>
<dbReference type="SUPFAM" id="SSF47781">
    <property type="entry name" value="RuvA domain 2-like"/>
    <property type="match status" value="1"/>
</dbReference>
<keyword evidence="6" id="KW-0175">Coiled coil</keyword>
<dbReference type="GO" id="GO:0006289">
    <property type="term" value="P:nucleotide-excision repair"/>
    <property type="evidence" value="ECO:0007669"/>
    <property type="project" value="InterPro"/>
</dbReference>
<sequence length="596" mass="69534">RIRERLDCLPNKPGVYLLKDKKGKVLYIGKALSLKKRVRSYFSGKTHSSPRISSLVNEIKDIEWMITDSETEALILESNLIKYHHPHYNIQFRDDKSYPYIKLTISELFPRLLLTRNPRKDGSLYFGPYTNVKAARRVLILISRFFPLRRCKKRFTFRIRPCLNYYIKECHAPCLKKITREAYSSLIRSVSLFLQGHYQDLLRRLQEEMEEASLKEEFEKAATLRDCIRDIHRVSQSQKMVSFPGEDIDLVNIVSEQENACVVVFLIREGKVIDRKHFLLDIREKSQKEEIITFFLKEYYARISFVPARILIPNEIAEPKVIQEWLSQRRGKKVKLEIPRRGNRLKLMQLIKKNAYLILQQERRGDKEQALDQLKGYLELKKKPLLIEGFDISNIRGKEATGSVVVFEKGKPKRSAYRKFGIKEVEGINDFAMLSEVVRRRYQRSLKEGRALPHLILVDGGKGQVSSCLKVIKELDLNFIPIIGLAKEFEEVYCPDSSFPLNIPSDSIASKLLQQIRDEAHRFAYSYHKKKRGKKIRGSFLNTIPGVGEKTKRLLLTHFKSIELIKSQDLKALQQIPGIGKKRAKKILRYLVNRRS</sequence>
<dbReference type="Pfam" id="PF01541">
    <property type="entry name" value="GIY-YIG"/>
    <property type="match status" value="1"/>
</dbReference>
<dbReference type="InterPro" id="IPR035901">
    <property type="entry name" value="GIY-YIG_endonuc_sf"/>
</dbReference>
<comment type="caution">
    <text evidence="10">The sequence shown here is derived from an EMBL/GenBank/DDBJ whole genome shotgun (WGS) entry which is preliminary data.</text>
</comment>
<evidence type="ECO:0000313" key="10">
    <source>
        <dbReference type="EMBL" id="TEU03522.1"/>
    </source>
</evidence>
<evidence type="ECO:0000259" key="7">
    <source>
        <dbReference type="PROSITE" id="PS50151"/>
    </source>
</evidence>
<evidence type="ECO:0000259" key="8">
    <source>
        <dbReference type="PROSITE" id="PS50164"/>
    </source>
</evidence>
<evidence type="ECO:0000256" key="5">
    <source>
        <dbReference type="ARBA" id="ARBA00023204"/>
    </source>
</evidence>
<dbReference type="AlphaFoldDB" id="A0A523ZIC1"/>
<dbReference type="InterPro" id="IPR001943">
    <property type="entry name" value="UVR_dom"/>
</dbReference>
<protein>
    <submittedName>
        <fullName evidence="10">Excinuclease ABC subunit UvrC</fullName>
    </submittedName>
</protein>
<dbReference type="InterPro" id="IPR003583">
    <property type="entry name" value="Hlx-hairpin-Hlx_DNA-bd_motif"/>
</dbReference>
<dbReference type="PROSITE" id="PS50165">
    <property type="entry name" value="UVRC"/>
    <property type="match status" value="1"/>
</dbReference>
<evidence type="ECO:0000256" key="2">
    <source>
        <dbReference type="ARBA" id="ARBA00022763"/>
    </source>
</evidence>
<dbReference type="GO" id="GO:0009380">
    <property type="term" value="C:excinuclease repair complex"/>
    <property type="evidence" value="ECO:0007669"/>
    <property type="project" value="InterPro"/>
</dbReference>
<dbReference type="HAMAP" id="MF_00203">
    <property type="entry name" value="UvrC"/>
    <property type="match status" value="1"/>
</dbReference>
<dbReference type="NCBIfam" id="NF001824">
    <property type="entry name" value="PRK00558.1-5"/>
    <property type="match status" value="1"/>
</dbReference>
<dbReference type="Pfam" id="PF02151">
    <property type="entry name" value="UVR"/>
    <property type="match status" value="1"/>
</dbReference>
<organism evidence="10 11">
    <name type="scientific">Aerophobetes bacterium</name>
    <dbReference type="NCBI Taxonomy" id="2030807"/>
    <lineage>
        <taxon>Bacteria</taxon>
        <taxon>Candidatus Aerophobota</taxon>
    </lineage>
</organism>
<feature type="domain" description="GIY-YIG" evidence="8">
    <location>
        <begin position="11"/>
        <end position="90"/>
    </location>
</feature>
<gene>
    <name evidence="10" type="primary">uvrC</name>
    <name evidence="10" type="ORF">E3I16_00715</name>
</gene>
<dbReference type="InterPro" id="IPR000305">
    <property type="entry name" value="GIY-YIG_endonuc"/>
</dbReference>
<dbReference type="InterPro" id="IPR050066">
    <property type="entry name" value="UvrABC_protein_C"/>
</dbReference>
<dbReference type="PROSITE" id="PS50151">
    <property type="entry name" value="UVR"/>
    <property type="match status" value="1"/>
</dbReference>
<dbReference type="CDD" id="cd10434">
    <property type="entry name" value="GIY-YIG_UvrC_Cho"/>
    <property type="match status" value="1"/>
</dbReference>
<dbReference type="Gene3D" id="1.10.150.20">
    <property type="entry name" value="5' to 3' exonuclease, C-terminal subdomain"/>
    <property type="match status" value="1"/>
</dbReference>
<dbReference type="Pfam" id="PF14520">
    <property type="entry name" value="HHH_5"/>
    <property type="match status" value="1"/>
</dbReference>
<dbReference type="Proteomes" id="UP000316674">
    <property type="component" value="Unassembled WGS sequence"/>
</dbReference>
<feature type="coiled-coil region" evidence="6">
    <location>
        <begin position="195"/>
        <end position="222"/>
    </location>
</feature>
<dbReference type="SUPFAM" id="SSF82771">
    <property type="entry name" value="GIY-YIG endonuclease"/>
    <property type="match status" value="1"/>
</dbReference>
<feature type="domain" description="UvrC family homology region profile" evidence="9">
    <location>
        <begin position="250"/>
        <end position="472"/>
    </location>
</feature>
<dbReference type="InterPro" id="IPR047296">
    <property type="entry name" value="GIY-YIG_UvrC_Cho"/>
</dbReference>
<evidence type="ECO:0000259" key="9">
    <source>
        <dbReference type="PROSITE" id="PS50165"/>
    </source>
</evidence>